<gene>
    <name evidence="1" type="ORF">EJD97_006411</name>
</gene>
<dbReference type="EMBL" id="RXGB01019220">
    <property type="protein sequence ID" value="TMW82252.1"/>
    <property type="molecule type" value="Genomic_DNA"/>
</dbReference>
<name>A0A6N2AIB8_SOLCI</name>
<sequence length="118" mass="12836">MDLAATIEEAMSPFPGLTYAQHQRIMLFLGNNGASTGNSSASMTTSNFSGMTKKEWIGYTGDTNHITRDMNSLSYKIVCTTLPPVQIPNDDMVKVHALGQLAIGKRLILENDLGVPDF</sequence>
<proteinExistence type="predicted"/>
<accession>A0A6N2AIB8</accession>
<feature type="non-terminal residue" evidence="1">
    <location>
        <position position="118"/>
    </location>
</feature>
<evidence type="ECO:0000313" key="1">
    <source>
        <dbReference type="EMBL" id="TMW82252.1"/>
    </source>
</evidence>
<protein>
    <submittedName>
        <fullName evidence="1">Uncharacterized protein</fullName>
    </submittedName>
</protein>
<organism evidence="1">
    <name type="scientific">Solanum chilense</name>
    <name type="common">Tomato</name>
    <name type="synonym">Lycopersicon chilense</name>
    <dbReference type="NCBI Taxonomy" id="4083"/>
    <lineage>
        <taxon>Eukaryota</taxon>
        <taxon>Viridiplantae</taxon>
        <taxon>Streptophyta</taxon>
        <taxon>Embryophyta</taxon>
        <taxon>Tracheophyta</taxon>
        <taxon>Spermatophyta</taxon>
        <taxon>Magnoliopsida</taxon>
        <taxon>eudicotyledons</taxon>
        <taxon>Gunneridae</taxon>
        <taxon>Pentapetalae</taxon>
        <taxon>asterids</taxon>
        <taxon>lamiids</taxon>
        <taxon>Solanales</taxon>
        <taxon>Solanaceae</taxon>
        <taxon>Solanoideae</taxon>
        <taxon>Solaneae</taxon>
        <taxon>Solanum</taxon>
        <taxon>Solanum subgen. Lycopersicon</taxon>
    </lineage>
</organism>
<comment type="caution">
    <text evidence="1">The sequence shown here is derived from an EMBL/GenBank/DDBJ whole genome shotgun (WGS) entry which is preliminary data.</text>
</comment>
<reference evidence="1" key="1">
    <citation type="submission" date="2019-05" db="EMBL/GenBank/DDBJ databases">
        <title>The de novo reference genome and transcriptome assemblies of the wild tomato species Solanum chilense.</title>
        <authorList>
            <person name="Stam R."/>
            <person name="Nosenko T."/>
            <person name="Hoerger A.C."/>
            <person name="Stephan W."/>
            <person name="Seidel M.A."/>
            <person name="Kuhn J.M.M."/>
            <person name="Haberer G."/>
            <person name="Tellier A."/>
        </authorList>
    </citation>
    <scope>NUCLEOTIDE SEQUENCE</scope>
    <source>
        <tissue evidence="1">Mature leaves</tissue>
    </source>
</reference>
<dbReference type="AlphaFoldDB" id="A0A6N2AIB8"/>